<evidence type="ECO:0000313" key="10">
    <source>
        <dbReference type="Proteomes" id="UP000256304"/>
    </source>
</evidence>
<feature type="transmembrane region" description="Helical" evidence="7">
    <location>
        <begin position="104"/>
        <end position="126"/>
    </location>
</feature>
<dbReference type="InterPro" id="IPR035906">
    <property type="entry name" value="MetI-like_sf"/>
</dbReference>
<dbReference type="InterPro" id="IPR050809">
    <property type="entry name" value="UgpAE/MalFG_permease"/>
</dbReference>
<keyword evidence="6 7" id="KW-0472">Membrane</keyword>
<dbReference type="Gene3D" id="1.10.3720.10">
    <property type="entry name" value="MetI-like"/>
    <property type="match status" value="1"/>
</dbReference>
<accession>A0A3D9SD64</accession>
<feature type="transmembrane region" description="Helical" evidence="7">
    <location>
        <begin position="71"/>
        <end position="92"/>
    </location>
</feature>
<dbReference type="Pfam" id="PF00528">
    <property type="entry name" value="BPD_transp_1"/>
    <property type="match status" value="1"/>
</dbReference>
<dbReference type="GO" id="GO:0055085">
    <property type="term" value="P:transmembrane transport"/>
    <property type="evidence" value="ECO:0007669"/>
    <property type="project" value="InterPro"/>
</dbReference>
<protein>
    <submittedName>
        <fullName evidence="9">Putative aldouronate transport system permease protein</fullName>
    </submittedName>
</protein>
<name>A0A3D9SD64_9BACL</name>
<dbReference type="RefSeq" id="WP_116187746.1">
    <property type="nucleotide sequence ID" value="NZ_QTTN01000003.1"/>
</dbReference>
<dbReference type="PANTHER" id="PTHR43227">
    <property type="entry name" value="BLL4140 PROTEIN"/>
    <property type="match status" value="1"/>
</dbReference>
<comment type="subcellular location">
    <subcellularLocation>
        <location evidence="1 7">Cell membrane</location>
        <topology evidence="1 7">Multi-pass membrane protein</topology>
    </subcellularLocation>
</comment>
<keyword evidence="10" id="KW-1185">Reference proteome</keyword>
<evidence type="ECO:0000256" key="1">
    <source>
        <dbReference type="ARBA" id="ARBA00004651"/>
    </source>
</evidence>
<evidence type="ECO:0000256" key="4">
    <source>
        <dbReference type="ARBA" id="ARBA00022692"/>
    </source>
</evidence>
<organism evidence="9 10">
    <name type="scientific">Paenibacillus taihuensis</name>
    <dbReference type="NCBI Taxonomy" id="1156355"/>
    <lineage>
        <taxon>Bacteria</taxon>
        <taxon>Bacillati</taxon>
        <taxon>Bacillota</taxon>
        <taxon>Bacilli</taxon>
        <taxon>Bacillales</taxon>
        <taxon>Paenibacillaceae</taxon>
        <taxon>Paenibacillus</taxon>
    </lineage>
</organism>
<dbReference type="EMBL" id="QTTN01000003">
    <property type="protein sequence ID" value="REE92828.1"/>
    <property type="molecule type" value="Genomic_DNA"/>
</dbReference>
<sequence length="291" mass="33056">MKVLKRYGALYVMMAPVIAYFLVFAYYPLVKGLQTSFQNYRLMGDRPYVGFTNYSDVLHDSTFWDAMVNTLVIGGGILLFSFAAPLVIALSLNEVLRTWYKKIAQMILYVPHLLSWVVVGGIWIFLLSPDSGLVNMVLVHVFHRTPFNFLADASWARWIMILLATWKEMGYTCILFLAGIVSINPSLYEAARMDGATRWQQLIRVTLPQLGNTMKVVFLLNTLGILRIFDEVFVLRNPTIATKVDVLMMYTFQKGILDIKLGPASAASFFVLLLTLALTLVVRRVTRFDEV</sequence>
<dbReference type="PANTHER" id="PTHR43227:SF11">
    <property type="entry name" value="BLL4140 PROTEIN"/>
    <property type="match status" value="1"/>
</dbReference>
<feature type="transmembrane region" description="Helical" evidence="7">
    <location>
        <begin position="169"/>
        <end position="188"/>
    </location>
</feature>
<dbReference type="GO" id="GO:0005886">
    <property type="term" value="C:plasma membrane"/>
    <property type="evidence" value="ECO:0007669"/>
    <property type="project" value="UniProtKB-SubCell"/>
</dbReference>
<keyword evidence="4 7" id="KW-0812">Transmembrane</keyword>
<dbReference type="PROSITE" id="PS50928">
    <property type="entry name" value="ABC_TM1"/>
    <property type="match status" value="1"/>
</dbReference>
<feature type="transmembrane region" description="Helical" evidence="7">
    <location>
        <begin position="7"/>
        <end position="27"/>
    </location>
</feature>
<reference evidence="9 10" key="1">
    <citation type="submission" date="2018-08" db="EMBL/GenBank/DDBJ databases">
        <title>Genomic Encyclopedia of Type Strains, Phase III (KMG-III): the genomes of soil and plant-associated and newly described type strains.</title>
        <authorList>
            <person name="Whitman W."/>
        </authorList>
    </citation>
    <scope>NUCLEOTIDE SEQUENCE [LARGE SCALE GENOMIC DNA]</scope>
    <source>
        <strain evidence="9 10">CGMCC 1.10966</strain>
    </source>
</reference>
<feature type="transmembrane region" description="Helical" evidence="7">
    <location>
        <begin position="261"/>
        <end position="282"/>
    </location>
</feature>
<dbReference type="InterPro" id="IPR000515">
    <property type="entry name" value="MetI-like"/>
</dbReference>
<gene>
    <name evidence="9" type="ORF">A8990_103130</name>
</gene>
<comment type="caution">
    <text evidence="9">The sequence shown here is derived from an EMBL/GenBank/DDBJ whole genome shotgun (WGS) entry which is preliminary data.</text>
</comment>
<keyword evidence="5 7" id="KW-1133">Transmembrane helix</keyword>
<comment type="similarity">
    <text evidence="7">Belongs to the binding-protein-dependent transport system permease family.</text>
</comment>
<feature type="domain" description="ABC transmembrane type-1" evidence="8">
    <location>
        <begin position="67"/>
        <end position="282"/>
    </location>
</feature>
<dbReference type="OrthoDB" id="9785836at2"/>
<dbReference type="AlphaFoldDB" id="A0A3D9SD64"/>
<evidence type="ECO:0000256" key="3">
    <source>
        <dbReference type="ARBA" id="ARBA00022475"/>
    </source>
</evidence>
<evidence type="ECO:0000313" key="9">
    <source>
        <dbReference type="EMBL" id="REE92828.1"/>
    </source>
</evidence>
<evidence type="ECO:0000256" key="5">
    <source>
        <dbReference type="ARBA" id="ARBA00022989"/>
    </source>
</evidence>
<evidence type="ECO:0000259" key="8">
    <source>
        <dbReference type="PROSITE" id="PS50928"/>
    </source>
</evidence>
<proteinExistence type="inferred from homology"/>
<evidence type="ECO:0000256" key="7">
    <source>
        <dbReference type="RuleBase" id="RU363032"/>
    </source>
</evidence>
<keyword evidence="2 7" id="KW-0813">Transport</keyword>
<evidence type="ECO:0000256" key="2">
    <source>
        <dbReference type="ARBA" id="ARBA00022448"/>
    </source>
</evidence>
<dbReference type="Proteomes" id="UP000256304">
    <property type="component" value="Unassembled WGS sequence"/>
</dbReference>
<keyword evidence="3" id="KW-1003">Cell membrane</keyword>
<evidence type="ECO:0000256" key="6">
    <source>
        <dbReference type="ARBA" id="ARBA00023136"/>
    </source>
</evidence>
<dbReference type="SUPFAM" id="SSF161098">
    <property type="entry name" value="MetI-like"/>
    <property type="match status" value="1"/>
</dbReference>
<dbReference type="CDD" id="cd06261">
    <property type="entry name" value="TM_PBP2"/>
    <property type="match status" value="1"/>
</dbReference>